<keyword evidence="6 8" id="KW-0975">Bacterial flagellum</keyword>
<evidence type="ECO:0000313" key="11">
    <source>
        <dbReference type="Proteomes" id="UP000054844"/>
    </source>
</evidence>
<dbReference type="InterPro" id="IPR001782">
    <property type="entry name" value="Flag_FlgI"/>
</dbReference>
<dbReference type="Proteomes" id="UP000254919">
    <property type="component" value="Unassembled WGS sequence"/>
</dbReference>
<keyword evidence="11" id="KW-1185">Reference proteome</keyword>
<evidence type="ECO:0000313" key="12">
    <source>
        <dbReference type="Proteomes" id="UP000254919"/>
    </source>
</evidence>
<dbReference type="PRINTS" id="PR01010">
    <property type="entry name" value="FLGPRINGFLGI"/>
</dbReference>
<dbReference type="GO" id="GO:0030288">
    <property type="term" value="C:outer membrane-bounded periplasmic space"/>
    <property type="evidence" value="ECO:0007669"/>
    <property type="project" value="InterPro"/>
</dbReference>
<keyword evidence="9" id="KW-0282">Flagellum</keyword>
<gene>
    <name evidence="8 9" type="primary">flgI</name>
    <name evidence="9" type="ORF">APZ41_002660</name>
    <name evidence="10" type="ORF">NCTC13291_02700</name>
</gene>
<dbReference type="GO" id="GO:0009428">
    <property type="term" value="C:bacterial-type flagellum basal body, distal rod, P ring"/>
    <property type="evidence" value="ECO:0007669"/>
    <property type="project" value="InterPro"/>
</dbReference>
<dbReference type="Pfam" id="PF02119">
    <property type="entry name" value="FlgI"/>
    <property type="match status" value="1"/>
</dbReference>
<protein>
    <recommendedName>
        <fullName evidence="3 8">Flagellar P-ring protein</fullName>
    </recommendedName>
    <alternativeName>
        <fullName evidence="7 8">Basal body P-ring protein</fullName>
    </alternativeName>
</protein>
<evidence type="ECO:0000256" key="3">
    <source>
        <dbReference type="ARBA" id="ARBA00019515"/>
    </source>
</evidence>
<evidence type="ECO:0000256" key="4">
    <source>
        <dbReference type="ARBA" id="ARBA00022729"/>
    </source>
</evidence>
<dbReference type="PANTHER" id="PTHR30381:SF0">
    <property type="entry name" value="FLAGELLAR P-RING PROTEIN"/>
    <property type="match status" value="1"/>
</dbReference>
<dbReference type="EMBL" id="LLWF02000004">
    <property type="protein sequence ID" value="ONH84667.1"/>
    <property type="molecule type" value="Genomic_DNA"/>
</dbReference>
<comment type="subcellular location">
    <subcellularLocation>
        <location evidence="2 8">Bacterial flagellum basal body</location>
    </subcellularLocation>
</comment>
<name>A0A1S8DA39_9PROT</name>
<accession>A0A1S8DA39</accession>
<dbReference type="EMBL" id="UGVN01000001">
    <property type="protein sequence ID" value="SUE41123.1"/>
    <property type="molecule type" value="Genomic_DNA"/>
</dbReference>
<evidence type="ECO:0000313" key="10">
    <source>
        <dbReference type="EMBL" id="SUE41123.1"/>
    </source>
</evidence>
<keyword evidence="9" id="KW-0966">Cell projection</keyword>
<dbReference type="STRING" id="207340.APZ41_002660"/>
<proteinExistence type="inferred from homology"/>
<keyword evidence="9" id="KW-0969">Cilium</keyword>
<dbReference type="NCBIfam" id="NF003676">
    <property type="entry name" value="PRK05303.1"/>
    <property type="match status" value="1"/>
</dbReference>
<organism evidence="9 11">
    <name type="scientific">Roseomonas mucosa</name>
    <dbReference type="NCBI Taxonomy" id="207340"/>
    <lineage>
        <taxon>Bacteria</taxon>
        <taxon>Pseudomonadati</taxon>
        <taxon>Pseudomonadota</taxon>
        <taxon>Alphaproteobacteria</taxon>
        <taxon>Acetobacterales</taxon>
        <taxon>Roseomonadaceae</taxon>
        <taxon>Roseomonas</taxon>
    </lineage>
</organism>
<evidence type="ECO:0000313" key="9">
    <source>
        <dbReference type="EMBL" id="ONH84667.1"/>
    </source>
</evidence>
<evidence type="ECO:0000256" key="1">
    <source>
        <dbReference type="ARBA" id="ARBA00002591"/>
    </source>
</evidence>
<comment type="subunit">
    <text evidence="8">The basal body constitutes a major portion of the flagellar organelle and consists of four rings (L,P,S, and M) mounted on a central rod.</text>
</comment>
<keyword evidence="4" id="KW-0732">Signal</keyword>
<dbReference type="GeneID" id="99633740"/>
<reference evidence="10 12" key="2">
    <citation type="submission" date="2018-06" db="EMBL/GenBank/DDBJ databases">
        <authorList>
            <consortium name="Pathogen Informatics"/>
            <person name="Doyle S."/>
        </authorList>
    </citation>
    <scope>NUCLEOTIDE SEQUENCE [LARGE SCALE GENOMIC DNA]</scope>
    <source>
        <strain evidence="10 12">NCTC13291</strain>
    </source>
</reference>
<dbReference type="RefSeq" id="WP_019463168.1">
    <property type="nucleotide sequence ID" value="NZ_AP031462.1"/>
</dbReference>
<dbReference type="HAMAP" id="MF_00416">
    <property type="entry name" value="FlgI"/>
    <property type="match status" value="1"/>
</dbReference>
<evidence type="ECO:0000256" key="8">
    <source>
        <dbReference type="HAMAP-Rule" id="MF_00416"/>
    </source>
</evidence>
<evidence type="ECO:0000256" key="7">
    <source>
        <dbReference type="ARBA" id="ARBA00032344"/>
    </source>
</evidence>
<comment type="function">
    <text evidence="1 8">Assembles around the rod to form the L-ring and probably protects the motor/basal body from shearing forces during rotation.</text>
</comment>
<comment type="similarity">
    <text evidence="8">Belongs to the FlgI family.</text>
</comment>
<dbReference type="AlphaFoldDB" id="A0A1S8DA39"/>
<keyword evidence="5" id="KW-0574">Periplasm</keyword>
<evidence type="ECO:0000256" key="5">
    <source>
        <dbReference type="ARBA" id="ARBA00022764"/>
    </source>
</evidence>
<dbReference type="PANTHER" id="PTHR30381">
    <property type="entry name" value="FLAGELLAR P-RING PERIPLASMIC PROTEIN FLGI"/>
    <property type="match status" value="1"/>
</dbReference>
<reference evidence="9 11" key="1">
    <citation type="submission" date="2016-12" db="EMBL/GenBank/DDBJ databases">
        <title>Draft genome sequence of Roseomonas mucosa strain AU37, isolated from a peripheral intravenous catheter.</title>
        <authorList>
            <person name="Choudhury M.A."/>
            <person name="Sidjabat H.E."/>
            <person name="Wailan A.M."/>
            <person name="Zhang L."/>
            <person name="Marsh N.M."/>
            <person name="Rickard C.M."/>
            <person name="Davies M."/>
            <person name="Mcmillan D.J."/>
        </authorList>
    </citation>
    <scope>NUCLEOTIDE SEQUENCE [LARGE SCALE GENOMIC DNA]</scope>
    <source>
        <strain evidence="9 11">SAVE376</strain>
    </source>
</reference>
<dbReference type="OrthoDB" id="9786431at2"/>
<dbReference type="GO" id="GO:0005198">
    <property type="term" value="F:structural molecule activity"/>
    <property type="evidence" value="ECO:0007669"/>
    <property type="project" value="InterPro"/>
</dbReference>
<dbReference type="GO" id="GO:0071973">
    <property type="term" value="P:bacterial-type flagellum-dependent cell motility"/>
    <property type="evidence" value="ECO:0007669"/>
    <property type="project" value="InterPro"/>
</dbReference>
<evidence type="ECO:0000256" key="2">
    <source>
        <dbReference type="ARBA" id="ARBA00004117"/>
    </source>
</evidence>
<evidence type="ECO:0000256" key="6">
    <source>
        <dbReference type="ARBA" id="ARBA00023143"/>
    </source>
</evidence>
<dbReference type="Proteomes" id="UP000054844">
    <property type="component" value="Unassembled WGS sequence"/>
</dbReference>
<sequence length="384" mass="40012">MAGCGFTQARPARAFPLLVRPLMALVLTLALAFLAPPVQAQVRIKDIADVEGVRDNQLVGYGLVVGLPGTGDKLRSAVFTRQSLVGMLERLGVNTRDNEKQLDTKNVAAVMVTANLPAFARPGSRIDVAVSALGDASNLTGGTLLVTPLLGADGEVYAVSQGALATGAIGARGQAASVQRGVPTAGRIASGAVVEREIPFELAGHDRVRLGLRNPDMTTARRIAGAINARFPGLATATDPRTVVMMTRGMDVAGLLGEIEQLRVVPDQSAKVVIEEASGTIVMGADVRISTVAIAQGNLTIRITETPQVSQPAPLSNGQTAVVPRTGIEVDDQNGRRLGILPRSVTLQELVNGLNSLGVGPRDMITILQSIKAAGALQAELEVR</sequence>